<evidence type="ECO:0000313" key="3">
    <source>
        <dbReference type="Proteomes" id="UP000007844"/>
    </source>
</evidence>
<dbReference type="InterPro" id="IPR039476">
    <property type="entry name" value="P2CMN_synthase_LarB"/>
</dbReference>
<sequence>MDHKTLRQLLNDVASGALAPEQALERIAPDQLALGRRLACGLHLDLDRAPRTGQSEVVFGQGKSPEQLVLAVGGLLEAGQPALVTRLDSARGEYLAKHVPEGVYWPTAGLFTVGRPVDLSEPWPSAGQAMVIAAGASDLPVALEVLGCAMFFGLDCGLASDVGVAGLHRLLQRGESLAKARLHIVVAGMEGALPSVVAGLYGKPVIGVPTSVGYGTGLGGIAALLSMLNACAPGIAVVNIDNGYGAAAMAAKLLG</sequence>
<dbReference type="GO" id="GO:0016787">
    <property type="term" value="F:hydrolase activity"/>
    <property type="evidence" value="ECO:0007669"/>
    <property type="project" value="InterPro"/>
</dbReference>
<dbReference type="STRING" id="690850.Desaf_2438"/>
<dbReference type="SUPFAM" id="SSF52255">
    <property type="entry name" value="N5-CAIR mutase (phosphoribosylaminoimidazole carboxylase, PurE)"/>
    <property type="match status" value="1"/>
</dbReference>
<name>F3YYK7_DESAF</name>
<dbReference type="AlphaFoldDB" id="F3YYK7"/>
<dbReference type="PANTHER" id="PTHR43064">
    <property type="entry name" value="PHOSPHORIBOSYLAMINOIMIDAZOLE CARBOXYLASE-RELATED"/>
    <property type="match status" value="1"/>
</dbReference>
<proteinExistence type="predicted"/>
<dbReference type="RefSeq" id="WP_014260461.1">
    <property type="nucleotide sequence ID" value="NC_016629.1"/>
</dbReference>
<dbReference type="SMART" id="SM01001">
    <property type="entry name" value="AIRC"/>
    <property type="match status" value="1"/>
</dbReference>
<dbReference type="Proteomes" id="UP000007844">
    <property type="component" value="Chromosome"/>
</dbReference>
<dbReference type="NCBIfam" id="NF033503">
    <property type="entry name" value="LarB"/>
    <property type="match status" value="1"/>
</dbReference>
<feature type="domain" description="PurE" evidence="1">
    <location>
        <begin position="127"/>
        <end position="253"/>
    </location>
</feature>
<evidence type="ECO:0000313" key="2">
    <source>
        <dbReference type="EMBL" id="EGJ50761.1"/>
    </source>
</evidence>
<dbReference type="KEGG" id="daf:Desaf_2438"/>
<evidence type="ECO:0000259" key="1">
    <source>
        <dbReference type="SMART" id="SM01001"/>
    </source>
</evidence>
<dbReference type="Gene3D" id="3.40.50.1970">
    <property type="match status" value="1"/>
</dbReference>
<dbReference type="GO" id="GO:0006189">
    <property type="term" value="P:'de novo' IMP biosynthetic process"/>
    <property type="evidence" value="ECO:0007669"/>
    <property type="project" value="InterPro"/>
</dbReference>
<reference evidence="2 3" key="1">
    <citation type="journal article" date="2011" name="J. Bacteriol.">
        <title>Genome sequence of the mercury-methylating and pleomorphic Desulfovibrio africanus Strain Walvis Bay.</title>
        <authorList>
            <person name="Brown S.D."/>
            <person name="Wall J.D."/>
            <person name="Kucken A.M."/>
            <person name="Gilmour C.C."/>
            <person name="Podar M."/>
            <person name="Brandt C.C."/>
            <person name="Teshima H."/>
            <person name="Detter J.C."/>
            <person name="Han C.S."/>
            <person name="Land M.L."/>
            <person name="Lucas S."/>
            <person name="Han J."/>
            <person name="Pennacchio L."/>
            <person name="Nolan M."/>
            <person name="Pitluck S."/>
            <person name="Woyke T."/>
            <person name="Goodwin L."/>
            <person name="Palumbo A.V."/>
            <person name="Elias D.A."/>
        </authorList>
    </citation>
    <scope>NUCLEOTIDE SEQUENCE [LARGE SCALE GENOMIC DNA]</scope>
    <source>
        <strain evidence="2 3">Walvis Bay</strain>
    </source>
</reference>
<dbReference type="HOGENOM" id="CLU_065705_0_0_7"/>
<organism evidence="2 3">
    <name type="scientific">Desulfocurvibacter africanus subsp. africanus str. Walvis Bay</name>
    <dbReference type="NCBI Taxonomy" id="690850"/>
    <lineage>
        <taxon>Bacteria</taxon>
        <taxon>Pseudomonadati</taxon>
        <taxon>Thermodesulfobacteriota</taxon>
        <taxon>Desulfovibrionia</taxon>
        <taxon>Desulfovibrionales</taxon>
        <taxon>Desulfovibrionaceae</taxon>
        <taxon>Desulfocurvibacter</taxon>
    </lineage>
</organism>
<dbReference type="EMBL" id="CP003221">
    <property type="protein sequence ID" value="EGJ50761.1"/>
    <property type="molecule type" value="Genomic_DNA"/>
</dbReference>
<keyword evidence="3" id="KW-1185">Reference proteome</keyword>
<accession>F3YYK7</accession>
<dbReference type="InterPro" id="IPR000031">
    <property type="entry name" value="PurE_dom"/>
</dbReference>
<protein>
    <submittedName>
        <fullName evidence="2">1-(5-phosphoribosyl)-5-amino-4-imidazole-carboxylate (AIR) carboxylase</fullName>
    </submittedName>
</protein>
<dbReference type="PANTHER" id="PTHR43064:SF1">
    <property type="entry name" value="SLL1489 PROTEIN"/>
    <property type="match status" value="1"/>
</dbReference>
<gene>
    <name evidence="2" type="ORF">Desaf_2438</name>
</gene>
<dbReference type="Pfam" id="PF00731">
    <property type="entry name" value="AIRC"/>
    <property type="match status" value="1"/>
</dbReference>
<dbReference type="eggNOG" id="COG1691">
    <property type="taxonomic scope" value="Bacteria"/>
</dbReference>